<evidence type="ECO:0000259" key="3">
    <source>
        <dbReference type="PROSITE" id="PS50893"/>
    </source>
</evidence>
<dbReference type="PANTHER" id="PTHR43582:SF5">
    <property type="entry name" value="ABC TRANSPORTER"/>
    <property type="match status" value="1"/>
</dbReference>
<evidence type="ECO:0000313" key="5">
    <source>
        <dbReference type="Proteomes" id="UP000480684"/>
    </source>
</evidence>
<evidence type="ECO:0000313" key="4">
    <source>
        <dbReference type="EMBL" id="NFV81454.1"/>
    </source>
</evidence>
<dbReference type="InterPro" id="IPR003439">
    <property type="entry name" value="ABC_transporter-like_ATP-bd"/>
</dbReference>
<reference evidence="4 5" key="1">
    <citation type="submission" date="2020-02" db="EMBL/GenBank/DDBJ databases">
        <authorList>
            <person name="Dziuba M."/>
            <person name="Kuznetsov B."/>
            <person name="Mardanov A."/>
            <person name="Ravin N."/>
            <person name="Grouzdev D."/>
        </authorList>
    </citation>
    <scope>NUCLEOTIDE SEQUENCE [LARGE SCALE GENOMIC DNA]</scope>
    <source>
        <strain evidence="4 5">SpK</strain>
    </source>
</reference>
<dbReference type="InterPro" id="IPR027417">
    <property type="entry name" value="P-loop_NTPase"/>
</dbReference>
<feature type="domain" description="ABC transporter" evidence="3">
    <location>
        <begin position="2"/>
        <end position="238"/>
    </location>
</feature>
<protein>
    <submittedName>
        <fullName evidence="4">ABC transporter ATP-binding protein</fullName>
    </submittedName>
</protein>
<keyword evidence="2 4" id="KW-0067">ATP-binding</keyword>
<dbReference type="SUPFAM" id="SSF52540">
    <property type="entry name" value="P-loop containing nucleoside triphosphate hydrolases"/>
    <property type="match status" value="1"/>
</dbReference>
<dbReference type="Gene3D" id="3.40.50.300">
    <property type="entry name" value="P-loop containing nucleotide triphosphate hydrolases"/>
    <property type="match status" value="1"/>
</dbReference>
<keyword evidence="5" id="KW-1185">Reference proteome</keyword>
<evidence type="ECO:0000256" key="1">
    <source>
        <dbReference type="ARBA" id="ARBA00022741"/>
    </source>
</evidence>
<proteinExistence type="predicted"/>
<dbReference type="PROSITE" id="PS50893">
    <property type="entry name" value="ABC_TRANSPORTER_2"/>
    <property type="match status" value="1"/>
</dbReference>
<dbReference type="SMART" id="SM00382">
    <property type="entry name" value="AAA"/>
    <property type="match status" value="1"/>
</dbReference>
<dbReference type="AlphaFoldDB" id="A0A7C9V0V9"/>
<dbReference type="Pfam" id="PF00005">
    <property type="entry name" value="ABC_tran"/>
    <property type="match status" value="1"/>
</dbReference>
<organism evidence="4 5">
    <name type="scientific">Magnetospirillum aberrantis SpK</name>
    <dbReference type="NCBI Taxonomy" id="908842"/>
    <lineage>
        <taxon>Bacteria</taxon>
        <taxon>Pseudomonadati</taxon>
        <taxon>Pseudomonadota</taxon>
        <taxon>Alphaproteobacteria</taxon>
        <taxon>Rhodospirillales</taxon>
        <taxon>Rhodospirillaceae</taxon>
        <taxon>Magnetospirillum</taxon>
    </lineage>
</organism>
<name>A0A7C9V0V9_9PROT</name>
<dbReference type="InterPro" id="IPR003593">
    <property type="entry name" value="AAA+_ATPase"/>
</dbReference>
<comment type="caution">
    <text evidence="4">The sequence shown here is derived from an EMBL/GenBank/DDBJ whole genome shotgun (WGS) entry which is preliminary data.</text>
</comment>
<dbReference type="RefSeq" id="WP_163681528.1">
    <property type="nucleotide sequence ID" value="NZ_JAAIYP010000040.1"/>
</dbReference>
<dbReference type="GO" id="GO:0016887">
    <property type="term" value="F:ATP hydrolysis activity"/>
    <property type="evidence" value="ECO:0007669"/>
    <property type="project" value="InterPro"/>
</dbReference>
<evidence type="ECO:0000256" key="2">
    <source>
        <dbReference type="ARBA" id="ARBA00022840"/>
    </source>
</evidence>
<keyword evidence="1" id="KW-0547">Nucleotide-binding</keyword>
<accession>A0A7C9V0V9</accession>
<sequence length="325" mass="35938">MIDIQDLTHVYPGGRKVGPRKALDSLTLSVREGEFAILSGPNGSGKSTLFRILCGLALPGSGSVRIDGIDLFAEPARVRRVLGVVFQNPAVDKQLSVAENIRLHADLYGISGPEFTARRDEALAWTDLSDRLDQKVETLSGGLARQVELAKVLMTRPRVLLLDEPTTGLDPSSRRNFLDALHRVQRERGMTILMTSHVFSEAEDVDRVAVMKDGRLLAYDSPQALKARIGTEMVVVQPDDAEAFAETLRVELGLAVRRHGDELRLEETENGEGLPMLERILERYRPRIRSISIKQPDLEDVFVHVTSRAVPDHAQAPETGKEAGR</sequence>
<dbReference type="Proteomes" id="UP000480684">
    <property type="component" value="Unassembled WGS sequence"/>
</dbReference>
<dbReference type="PANTHER" id="PTHR43582">
    <property type="entry name" value="LINEARMYCIN RESISTANCE ATP-BINDING PROTEIN LNRL"/>
    <property type="match status" value="1"/>
</dbReference>
<dbReference type="EMBL" id="JAAIYP010000040">
    <property type="protein sequence ID" value="NFV81454.1"/>
    <property type="molecule type" value="Genomic_DNA"/>
</dbReference>
<dbReference type="GO" id="GO:0005524">
    <property type="term" value="F:ATP binding"/>
    <property type="evidence" value="ECO:0007669"/>
    <property type="project" value="UniProtKB-KW"/>
</dbReference>
<gene>
    <name evidence="4" type="ORF">G4223_15180</name>
</gene>